<organism evidence="2">
    <name type="scientific">marine sediment metagenome</name>
    <dbReference type="NCBI Taxonomy" id="412755"/>
    <lineage>
        <taxon>unclassified sequences</taxon>
        <taxon>metagenomes</taxon>
        <taxon>ecological metagenomes</taxon>
    </lineage>
</organism>
<reference evidence="2" key="1">
    <citation type="journal article" date="2014" name="Front. Microbiol.">
        <title>High frequency of phylogenetically diverse reductive dehalogenase-homologous genes in deep subseafloor sedimentary metagenomes.</title>
        <authorList>
            <person name="Kawai M."/>
            <person name="Futagami T."/>
            <person name="Toyoda A."/>
            <person name="Takaki Y."/>
            <person name="Nishi S."/>
            <person name="Hori S."/>
            <person name="Arai W."/>
            <person name="Tsubouchi T."/>
            <person name="Morono Y."/>
            <person name="Uchiyama I."/>
            <person name="Ito T."/>
            <person name="Fujiyama A."/>
            <person name="Inagaki F."/>
            <person name="Takami H."/>
        </authorList>
    </citation>
    <scope>NUCLEOTIDE SEQUENCE</scope>
    <source>
        <strain evidence="2">Expedition CK06-06</strain>
    </source>
</reference>
<protein>
    <submittedName>
        <fullName evidence="2">Uncharacterized protein</fullName>
    </submittedName>
</protein>
<sequence length="68" mass="7705">MSVLAKACEARYVTLIEGWIPENNIESAIFDLKENIDYVFIDTRKPEPSEEPPTKLKNPAGLKPFQVV</sequence>
<gene>
    <name evidence="2" type="ORF">S01H4_24280</name>
</gene>
<evidence type="ECO:0000256" key="1">
    <source>
        <dbReference type="SAM" id="MobiDB-lite"/>
    </source>
</evidence>
<feature type="region of interest" description="Disordered" evidence="1">
    <location>
        <begin position="43"/>
        <end position="68"/>
    </location>
</feature>
<proteinExistence type="predicted"/>
<name>X1BTA4_9ZZZZ</name>
<feature type="non-terminal residue" evidence="2">
    <location>
        <position position="68"/>
    </location>
</feature>
<comment type="caution">
    <text evidence="2">The sequence shown here is derived from an EMBL/GenBank/DDBJ whole genome shotgun (WGS) entry which is preliminary data.</text>
</comment>
<dbReference type="AlphaFoldDB" id="X1BTA4"/>
<accession>X1BTA4</accession>
<dbReference type="EMBL" id="BART01011384">
    <property type="protein sequence ID" value="GAG84382.1"/>
    <property type="molecule type" value="Genomic_DNA"/>
</dbReference>
<evidence type="ECO:0000313" key="2">
    <source>
        <dbReference type="EMBL" id="GAG84382.1"/>
    </source>
</evidence>
<feature type="compositionally biased region" description="Basic and acidic residues" evidence="1">
    <location>
        <begin position="43"/>
        <end position="54"/>
    </location>
</feature>